<feature type="coiled-coil region" evidence="1">
    <location>
        <begin position="112"/>
        <end position="139"/>
    </location>
</feature>
<dbReference type="RefSeq" id="XP_038063630.1">
    <property type="nucleotide sequence ID" value="XM_038207702.1"/>
</dbReference>
<dbReference type="AlphaFoldDB" id="A0A914AIS4"/>
<evidence type="ECO:0000259" key="3">
    <source>
        <dbReference type="Pfam" id="PF12004"/>
    </source>
</evidence>
<dbReference type="RefSeq" id="XP_038063628.1">
    <property type="nucleotide sequence ID" value="XM_038207700.1"/>
</dbReference>
<keyword evidence="5" id="KW-1185">Reference proteome</keyword>
<dbReference type="GeneID" id="119734288"/>
<dbReference type="RefSeq" id="XP_038063632.1">
    <property type="nucleotide sequence ID" value="XM_038207704.1"/>
</dbReference>
<protein>
    <recommendedName>
        <fullName evidence="3">Disabled homolog 2-interacting protein C-terminal domain-containing protein</fullName>
    </recommendedName>
</protein>
<dbReference type="EnsemblMetazoa" id="XM_038207704.1">
    <property type="protein sequence ID" value="XP_038063632.1"/>
    <property type="gene ID" value="LOC119734288"/>
</dbReference>
<accession>A0A914AIS4</accession>
<feature type="region of interest" description="Disordered" evidence="2">
    <location>
        <begin position="151"/>
        <end position="262"/>
    </location>
</feature>
<feature type="compositionally biased region" description="Basic and acidic residues" evidence="2">
    <location>
        <begin position="208"/>
        <end position="217"/>
    </location>
</feature>
<reference evidence="4" key="1">
    <citation type="submission" date="2022-11" db="UniProtKB">
        <authorList>
            <consortium name="EnsemblMetazoa"/>
        </authorList>
    </citation>
    <scope>IDENTIFICATION</scope>
</reference>
<keyword evidence="1" id="KW-0175">Coiled coil</keyword>
<dbReference type="InterPro" id="IPR021887">
    <property type="entry name" value="DAB2P_C"/>
</dbReference>
<proteinExistence type="predicted"/>
<dbReference type="EnsemblMetazoa" id="XM_038207701.1">
    <property type="protein sequence ID" value="XP_038063629.1"/>
    <property type="gene ID" value="LOC119734288"/>
</dbReference>
<dbReference type="EnsemblMetazoa" id="XM_038207703.1">
    <property type="protein sequence ID" value="XP_038063631.1"/>
    <property type="gene ID" value="LOC119734288"/>
</dbReference>
<dbReference type="RefSeq" id="XP_038063631.1">
    <property type="nucleotide sequence ID" value="XM_038207703.1"/>
</dbReference>
<dbReference type="RefSeq" id="XP_038063629.1">
    <property type="nucleotide sequence ID" value="XM_038207701.1"/>
</dbReference>
<evidence type="ECO:0000313" key="5">
    <source>
        <dbReference type="Proteomes" id="UP000887568"/>
    </source>
</evidence>
<dbReference type="Proteomes" id="UP000887568">
    <property type="component" value="Unplaced"/>
</dbReference>
<feature type="region of interest" description="Disordered" evidence="2">
    <location>
        <begin position="1"/>
        <end position="22"/>
    </location>
</feature>
<dbReference type="EnsemblMetazoa" id="XM_038207702.1">
    <property type="protein sequence ID" value="XP_038063630.1"/>
    <property type="gene ID" value="LOC119734288"/>
</dbReference>
<sequence length="295" mass="34281">MLLEKMNGVEVHTSSVDREPKSNEKLEKEISVLKRRLRDANDIIDDMGRQMELQKTRTRQVIAGWKLRLQEGDEKVIQVAREKDEQFTELVSELMFIEGCLKKERREIVEKLNKRDLKIKQLEQTVKKQQKQIHALNKANEKLIGSLHDIRLETPDSSPSPSPVPDSGPEEEPCMENGEGLHSPHLGQFLRPGGMVPRQRASTVELLPSRRDRDRRRGIPNGSILAPNNNNKPQLDSDPHQQPHQHRVRFQDEVFEEDSPRKDFLDVEPMDMRIRKISLPAYRLPTDEEDSIRFF</sequence>
<feature type="domain" description="Disabled homolog 2-interacting protein C-terminal" evidence="3">
    <location>
        <begin position="17"/>
        <end position="148"/>
    </location>
</feature>
<dbReference type="EnsemblMetazoa" id="XM_038207700.1">
    <property type="protein sequence ID" value="XP_038063628.1"/>
    <property type="gene ID" value="LOC119734288"/>
</dbReference>
<evidence type="ECO:0000313" key="4">
    <source>
        <dbReference type="EnsemblMetazoa" id="XP_038063632.1"/>
    </source>
</evidence>
<evidence type="ECO:0000256" key="1">
    <source>
        <dbReference type="SAM" id="Coils"/>
    </source>
</evidence>
<evidence type="ECO:0000256" key="2">
    <source>
        <dbReference type="SAM" id="MobiDB-lite"/>
    </source>
</evidence>
<dbReference type="OMA" id="IAGWKIR"/>
<dbReference type="OrthoDB" id="6158299at2759"/>
<organism evidence="4 5">
    <name type="scientific">Patiria miniata</name>
    <name type="common">Bat star</name>
    <name type="synonym">Asterina miniata</name>
    <dbReference type="NCBI Taxonomy" id="46514"/>
    <lineage>
        <taxon>Eukaryota</taxon>
        <taxon>Metazoa</taxon>
        <taxon>Echinodermata</taxon>
        <taxon>Eleutherozoa</taxon>
        <taxon>Asterozoa</taxon>
        <taxon>Asteroidea</taxon>
        <taxon>Valvatacea</taxon>
        <taxon>Valvatida</taxon>
        <taxon>Asterinidae</taxon>
        <taxon>Patiria</taxon>
    </lineage>
</organism>
<dbReference type="Pfam" id="PF12004">
    <property type="entry name" value="DAB2P_C"/>
    <property type="match status" value="1"/>
</dbReference>
<name>A0A914AIS4_PATMI</name>